<dbReference type="CDD" id="cd19944">
    <property type="entry name" value="NirB_Fer2_BFD-like_2"/>
    <property type="match status" value="1"/>
</dbReference>
<keyword evidence="15" id="KW-0534">Nitrate assimilation</keyword>
<dbReference type="GO" id="GO:0051537">
    <property type="term" value="F:2 iron, 2 sulfur cluster binding"/>
    <property type="evidence" value="ECO:0007669"/>
    <property type="project" value="UniProtKB-KW"/>
</dbReference>
<dbReference type="Gene3D" id="3.30.390.30">
    <property type="match status" value="1"/>
</dbReference>
<evidence type="ECO:0000256" key="2">
    <source>
        <dbReference type="ARBA" id="ARBA00001966"/>
    </source>
</evidence>
<gene>
    <name evidence="19" type="ORF">C1SCF055_LOCUS40466</name>
</gene>
<evidence type="ECO:0000313" key="20">
    <source>
        <dbReference type="EMBL" id="CAL4802959.1"/>
    </source>
</evidence>
<evidence type="ECO:0000256" key="16">
    <source>
        <dbReference type="ARBA" id="ARBA00034078"/>
    </source>
</evidence>
<dbReference type="InterPro" id="IPR016156">
    <property type="entry name" value="FAD/NAD-linked_Rdtase_dimer_sf"/>
</dbReference>
<comment type="similarity">
    <text evidence="5">Belongs to the nitrite and sulfite reductase 4Fe-4S domain family.</text>
</comment>
<dbReference type="InterPro" id="IPR005117">
    <property type="entry name" value="NiRdtase/SiRdtase_haem-b_fer"/>
</dbReference>
<dbReference type="GO" id="GO:0051539">
    <property type="term" value="F:4 iron, 4 sulfur cluster binding"/>
    <property type="evidence" value="ECO:0007669"/>
    <property type="project" value="UniProtKB-KW"/>
</dbReference>
<evidence type="ECO:0000256" key="8">
    <source>
        <dbReference type="ARBA" id="ARBA00022630"/>
    </source>
</evidence>
<evidence type="ECO:0000256" key="4">
    <source>
        <dbReference type="ARBA" id="ARBA00005096"/>
    </source>
</evidence>
<dbReference type="PROSITE" id="PS51300">
    <property type="entry name" value="NIRD"/>
    <property type="match status" value="1"/>
</dbReference>
<organism evidence="19">
    <name type="scientific">Cladocopium goreaui</name>
    <dbReference type="NCBI Taxonomy" id="2562237"/>
    <lineage>
        <taxon>Eukaryota</taxon>
        <taxon>Sar</taxon>
        <taxon>Alveolata</taxon>
        <taxon>Dinophyceae</taxon>
        <taxon>Suessiales</taxon>
        <taxon>Symbiodiniaceae</taxon>
        <taxon>Cladocopium</taxon>
    </lineage>
</organism>
<dbReference type="InterPro" id="IPR052034">
    <property type="entry name" value="NasD-like"/>
</dbReference>
<keyword evidence="8" id="KW-0285">Flavoprotein</keyword>
<protein>
    <submittedName>
        <fullName evidence="20">Nitrite reductase [NAD(P)H] large subunit</fullName>
    </submittedName>
</protein>
<evidence type="ECO:0000256" key="15">
    <source>
        <dbReference type="ARBA" id="ARBA00023063"/>
    </source>
</evidence>
<proteinExistence type="inferred from homology"/>
<dbReference type="SUPFAM" id="SSF51905">
    <property type="entry name" value="FAD/NAD(P)-binding domain"/>
    <property type="match status" value="2"/>
</dbReference>
<dbReference type="Pfam" id="PF07992">
    <property type="entry name" value="Pyr_redox_2"/>
    <property type="match status" value="1"/>
</dbReference>
<keyword evidence="6" id="KW-0004">4Fe-4S</keyword>
<dbReference type="GO" id="GO:0042128">
    <property type="term" value="P:nitrate assimilation"/>
    <property type="evidence" value="ECO:0007669"/>
    <property type="project" value="UniProtKB-KW"/>
</dbReference>
<dbReference type="InterPro" id="IPR036136">
    <property type="entry name" value="Nit/Sulf_reduc_fer-like_dom_sf"/>
</dbReference>
<dbReference type="SUPFAM" id="SSF50022">
    <property type="entry name" value="ISP domain"/>
    <property type="match status" value="1"/>
</dbReference>
<dbReference type="PRINTS" id="PR00368">
    <property type="entry name" value="FADPNR"/>
</dbReference>
<dbReference type="InterPro" id="IPR023753">
    <property type="entry name" value="FAD/NAD-binding_dom"/>
</dbReference>
<dbReference type="InterPro" id="IPR006067">
    <property type="entry name" value="NO2/SO3_Rdtase_4Fe4S_dom"/>
</dbReference>
<evidence type="ECO:0000256" key="9">
    <source>
        <dbReference type="ARBA" id="ARBA00022714"/>
    </source>
</evidence>
<evidence type="ECO:0000256" key="3">
    <source>
        <dbReference type="ARBA" id="ARBA00001974"/>
    </source>
</evidence>
<dbReference type="InterPro" id="IPR012748">
    <property type="entry name" value="Rieske-like_NirD"/>
</dbReference>
<dbReference type="Proteomes" id="UP001152797">
    <property type="component" value="Unassembled WGS sequence"/>
</dbReference>
<dbReference type="GO" id="GO:0008942">
    <property type="term" value="F:nitrite reductase [NAD(P)H] activity"/>
    <property type="evidence" value="ECO:0007669"/>
    <property type="project" value="InterPro"/>
</dbReference>
<comment type="cofactor">
    <cofactor evidence="2">
        <name>[4Fe-4S] cluster</name>
        <dbReference type="ChEBI" id="CHEBI:49883"/>
    </cofactor>
</comment>
<keyword evidence="11" id="KW-0274">FAD</keyword>
<evidence type="ECO:0000256" key="1">
    <source>
        <dbReference type="ARBA" id="ARBA00001929"/>
    </source>
</evidence>
<evidence type="ECO:0000256" key="10">
    <source>
        <dbReference type="ARBA" id="ARBA00022723"/>
    </source>
</evidence>
<keyword evidence="9" id="KW-0001">2Fe-2S</keyword>
<evidence type="ECO:0000256" key="11">
    <source>
        <dbReference type="ARBA" id="ARBA00022827"/>
    </source>
</evidence>
<dbReference type="Pfam" id="PF01077">
    <property type="entry name" value="NIR_SIR"/>
    <property type="match status" value="1"/>
</dbReference>
<evidence type="ECO:0000313" key="21">
    <source>
        <dbReference type="Proteomes" id="UP001152797"/>
    </source>
</evidence>
<keyword evidence="14" id="KW-0411">Iron-sulfur</keyword>
<dbReference type="EMBL" id="CAMXCT030006542">
    <property type="protein sequence ID" value="CAL4802959.1"/>
    <property type="molecule type" value="Genomic_DNA"/>
</dbReference>
<dbReference type="InterPro" id="IPR045854">
    <property type="entry name" value="NO2/SO3_Rdtase_4Fe4S_sf"/>
</dbReference>
<keyword evidence="12" id="KW-0560">Oxidoreductase</keyword>
<comment type="cofactor">
    <cofactor evidence="3">
        <name>FAD</name>
        <dbReference type="ChEBI" id="CHEBI:57692"/>
    </cofactor>
</comment>
<evidence type="ECO:0000256" key="6">
    <source>
        <dbReference type="ARBA" id="ARBA00022485"/>
    </source>
</evidence>
<evidence type="ECO:0000256" key="5">
    <source>
        <dbReference type="ARBA" id="ARBA00010429"/>
    </source>
</evidence>
<reference evidence="20 21" key="2">
    <citation type="submission" date="2024-05" db="EMBL/GenBank/DDBJ databases">
        <authorList>
            <person name="Chen Y."/>
            <person name="Shah S."/>
            <person name="Dougan E. K."/>
            <person name="Thang M."/>
            <person name="Chan C."/>
        </authorList>
    </citation>
    <scope>NUCLEOTIDE SEQUENCE [LARGE SCALE GENOMIC DNA]</scope>
</reference>
<evidence type="ECO:0000259" key="18">
    <source>
        <dbReference type="PROSITE" id="PS51296"/>
    </source>
</evidence>
<feature type="domain" description="Rieske" evidence="18">
    <location>
        <begin position="843"/>
        <end position="946"/>
    </location>
</feature>
<dbReference type="OrthoDB" id="417093at2759"/>
<dbReference type="SUPFAM" id="SSF56014">
    <property type="entry name" value="Nitrite and sulphite reductase 4Fe-4S domain-like"/>
    <property type="match status" value="1"/>
</dbReference>
<dbReference type="InterPro" id="IPR036188">
    <property type="entry name" value="FAD/NAD-bd_sf"/>
</dbReference>
<dbReference type="InterPro" id="IPR006066">
    <property type="entry name" value="NO2/SO3_Rdtase_FeS/sirohaem_BS"/>
</dbReference>
<keyword evidence="7" id="KW-0349">Heme</keyword>
<dbReference type="Pfam" id="PF03460">
    <property type="entry name" value="NIR_SIR_ferr"/>
    <property type="match status" value="1"/>
</dbReference>
<dbReference type="PRINTS" id="PR00397">
    <property type="entry name" value="SIROHAEM"/>
</dbReference>
<comment type="cofactor">
    <cofactor evidence="16">
        <name>[2Fe-2S] cluster</name>
        <dbReference type="ChEBI" id="CHEBI:190135"/>
    </cofactor>
</comment>
<dbReference type="PROSITE" id="PS51296">
    <property type="entry name" value="RIESKE"/>
    <property type="match status" value="1"/>
</dbReference>
<accession>A0A9P1DUD3</accession>
<dbReference type="Gene3D" id="1.10.10.1100">
    <property type="entry name" value="BFD-like [2Fe-2S]-binding domain"/>
    <property type="match status" value="1"/>
</dbReference>
<dbReference type="Pfam" id="PF13806">
    <property type="entry name" value="Rieske_2"/>
    <property type="match status" value="1"/>
</dbReference>
<dbReference type="InterPro" id="IPR007419">
    <property type="entry name" value="BFD-like_2Fe2S-bd_dom"/>
</dbReference>
<dbReference type="Pfam" id="PF04324">
    <property type="entry name" value="Fer2_BFD"/>
    <property type="match status" value="1"/>
</dbReference>
<dbReference type="InterPro" id="IPR041854">
    <property type="entry name" value="BFD-like_2Fe2S-bd_dom_sf"/>
</dbReference>
<dbReference type="PRINTS" id="PR00411">
    <property type="entry name" value="PNDRDTASEI"/>
</dbReference>
<reference evidence="19" key="1">
    <citation type="submission" date="2022-10" db="EMBL/GenBank/DDBJ databases">
        <authorList>
            <person name="Chen Y."/>
            <person name="Dougan E. K."/>
            <person name="Chan C."/>
            <person name="Rhodes N."/>
            <person name="Thang M."/>
        </authorList>
    </citation>
    <scope>NUCLEOTIDE SEQUENCE</scope>
</reference>
<dbReference type="AlphaFoldDB" id="A0A9P1DUD3"/>
<dbReference type="PANTHER" id="PTHR43809">
    <property type="entry name" value="NITRITE REDUCTASE (NADH) LARGE SUBUNIT"/>
    <property type="match status" value="1"/>
</dbReference>
<dbReference type="FunFam" id="3.30.413.10:FF:000007">
    <property type="entry name" value="Nitrite reductase [NAD(P)H] large subunit"/>
    <property type="match status" value="1"/>
</dbReference>
<dbReference type="PANTHER" id="PTHR43809:SF1">
    <property type="entry name" value="NITRITE REDUCTASE (NADH) LARGE SUBUNIT"/>
    <property type="match status" value="1"/>
</dbReference>
<dbReference type="Gene3D" id="3.30.413.10">
    <property type="entry name" value="Sulfite Reductase Hemoprotein, domain 1"/>
    <property type="match status" value="1"/>
</dbReference>
<evidence type="ECO:0000256" key="17">
    <source>
        <dbReference type="SAM" id="MobiDB-lite"/>
    </source>
</evidence>
<dbReference type="SUPFAM" id="SSF55124">
    <property type="entry name" value="Nitrite/Sulfite reductase N-terminal domain-like"/>
    <property type="match status" value="1"/>
</dbReference>
<dbReference type="PROSITE" id="PS00365">
    <property type="entry name" value="NIR_SIR"/>
    <property type="match status" value="1"/>
</dbReference>
<keyword evidence="21" id="KW-1185">Reference proteome</keyword>
<sequence>MAKSILVVGHGPIGHSFIEKMTEGRSGSSDYQISVLCEEPRPAYNRVMLTQYFQDLDGDKHDKMKLSYVTEEELKELKVTLLYGRAISIDREAKTVSYMSPQADQKMVGYDILVMATGSFCFVPPVPGMTIPEKKNVNWPDDPASRPEGVFVYRTIEDLESLLEKAKLGAKRAVVIGGGLLGLEAAKAVYDLKMESHVLEMAPYLMPTQLNDVAGQVLLKKIKDLGVHVHCGVQIKRVVCEAGTVAGIELVEQGAESSSILKTDLVIVSCGIRPRDELAKQCGLDTKLKLLGVEVASFGRSADFWFKGQYSGKDPSLKVIESKDDLNDTYRRLFFSADGSKLMGGILIGDAKDYSKLLQLSKKDDLAGNDPVALAFKLPPPGASSAVADGGDGTGMTDDDLICTCLALSKGQVRNAIIDMEAYTIPLIKKACKAGTGCGGCCTPVGEVPKLLAHTLKKLGKAGASGICSHFKYSRKELFDIVKVKELKSLEEILSAVGQGSPDGCELCKPVVASILSGLWNDHALKAGRDQIQDTNDRFLANIQKTGTYSVIPRCPGGDITPDTLIAFATTAKKYGLWTKITGAQRLGMYGAKVHDLPDIFKELVDAGMETGQAYGKALRTVKSCVGTSWCRYGQQDSVTMAVTLENRYKGLRAPHKIKMAASGCLRECAEAQGKDVGVIATQAGYNLFVCGNGGAKPAHAKLLATDCSVEQCLQYVDRFLMYYISTAKHLQRTAPWLAELEGGIDYLKKVVIEDSLGIAADLEAMMGRNRSHEKCEWKEVAYDEELRKKFKQFANTDELHDSEQIEYIDMRGQRHPNLYSPPDILGPALYGKEKASECWDWIFAGLVSAYPKNGGLSVKHGTQELAVFHLPHAEEQWLATQNLCPHRQALSISRGLVGVQPNGTLTVADPIYKTTYNLQTGEGISNPNLNLSTFNAKVEDGKVFVQLPPCSEMEEAFERTIQESFKADGKEYKKKTGGPVPVPKDLSW</sequence>
<keyword evidence="10" id="KW-0479">Metal-binding</keyword>
<dbReference type="Gene3D" id="3.50.50.60">
    <property type="entry name" value="FAD/NAD(P)-binding domain"/>
    <property type="match status" value="2"/>
</dbReference>
<comment type="caution">
    <text evidence="19">The sequence shown here is derived from an EMBL/GenBank/DDBJ whole genome shotgun (WGS) entry which is preliminary data.</text>
</comment>
<comment type="cofactor">
    <cofactor evidence="1">
        <name>siroheme</name>
        <dbReference type="ChEBI" id="CHEBI:60052"/>
    </cofactor>
</comment>
<name>A0A9P1DUD3_9DINO</name>
<comment type="pathway">
    <text evidence="4">Nitrogen metabolism; nitrate reduction (assimilation).</text>
</comment>
<dbReference type="EMBL" id="CAMXCT010006542">
    <property type="protein sequence ID" value="CAI4015647.1"/>
    <property type="molecule type" value="Genomic_DNA"/>
</dbReference>
<dbReference type="GO" id="GO:0020037">
    <property type="term" value="F:heme binding"/>
    <property type="evidence" value="ECO:0007669"/>
    <property type="project" value="InterPro"/>
</dbReference>
<feature type="region of interest" description="Disordered" evidence="17">
    <location>
        <begin position="969"/>
        <end position="989"/>
    </location>
</feature>
<dbReference type="EMBL" id="CAMXCT020006542">
    <property type="protein sequence ID" value="CAL1169022.1"/>
    <property type="molecule type" value="Genomic_DNA"/>
</dbReference>
<evidence type="ECO:0000256" key="7">
    <source>
        <dbReference type="ARBA" id="ARBA00022617"/>
    </source>
</evidence>
<evidence type="ECO:0000256" key="14">
    <source>
        <dbReference type="ARBA" id="ARBA00023014"/>
    </source>
</evidence>
<evidence type="ECO:0000256" key="13">
    <source>
        <dbReference type="ARBA" id="ARBA00023004"/>
    </source>
</evidence>
<keyword evidence="13" id="KW-0408">Iron</keyword>
<dbReference type="InterPro" id="IPR036922">
    <property type="entry name" value="Rieske_2Fe-2S_sf"/>
</dbReference>
<evidence type="ECO:0000256" key="12">
    <source>
        <dbReference type="ARBA" id="ARBA00023002"/>
    </source>
</evidence>
<dbReference type="Gene3D" id="2.102.10.10">
    <property type="entry name" value="Rieske [2Fe-2S] iron-sulphur domain"/>
    <property type="match status" value="1"/>
</dbReference>
<dbReference type="GO" id="GO:0046872">
    <property type="term" value="F:metal ion binding"/>
    <property type="evidence" value="ECO:0007669"/>
    <property type="project" value="UniProtKB-KW"/>
</dbReference>
<evidence type="ECO:0000313" key="19">
    <source>
        <dbReference type="EMBL" id="CAI4015647.1"/>
    </source>
</evidence>
<dbReference type="InterPro" id="IPR017941">
    <property type="entry name" value="Rieske_2Fe-2S"/>
</dbReference>